<protein>
    <submittedName>
        <fullName evidence="3">Uncharacterized protein</fullName>
    </submittedName>
</protein>
<feature type="region of interest" description="Disordered" evidence="1">
    <location>
        <begin position="100"/>
        <end position="121"/>
    </location>
</feature>
<evidence type="ECO:0000313" key="4">
    <source>
        <dbReference type="Proteomes" id="UP000214365"/>
    </source>
</evidence>
<keyword evidence="2" id="KW-0812">Transmembrane</keyword>
<keyword evidence="2" id="KW-1133">Transmembrane helix</keyword>
<reference evidence="3 4" key="1">
    <citation type="submission" date="2015-06" db="EMBL/GenBank/DDBJ databases">
        <title>Talaromyces atroroseus IBT 11181 draft genome.</title>
        <authorList>
            <person name="Rasmussen K.B."/>
            <person name="Rasmussen S."/>
            <person name="Petersen B."/>
            <person name="Sicheritz-Ponten T."/>
            <person name="Mortensen U.H."/>
            <person name="Thrane U."/>
        </authorList>
    </citation>
    <scope>NUCLEOTIDE SEQUENCE [LARGE SCALE GENOMIC DNA]</scope>
    <source>
        <strain evidence="3 4">IBT 11181</strain>
    </source>
</reference>
<dbReference type="OrthoDB" id="2274698at2759"/>
<dbReference type="STRING" id="1441469.A0A1Q5Q654"/>
<dbReference type="RefSeq" id="XP_020115467.1">
    <property type="nucleotide sequence ID" value="XM_020265319.1"/>
</dbReference>
<dbReference type="EMBL" id="LFMY01000022">
    <property type="protein sequence ID" value="OKL55346.1"/>
    <property type="molecule type" value="Genomic_DNA"/>
</dbReference>
<dbReference type="Proteomes" id="UP000214365">
    <property type="component" value="Unassembled WGS sequence"/>
</dbReference>
<dbReference type="PANTHER" id="PTHR37994:SF3">
    <property type="entry name" value="ER TRANSPORTER 6TM N-TERMINAL DOMAIN-CONTAINING PROTEIN"/>
    <property type="match status" value="1"/>
</dbReference>
<comment type="caution">
    <text evidence="3">The sequence shown here is derived from an EMBL/GenBank/DDBJ whole genome shotgun (WGS) entry which is preliminary data.</text>
</comment>
<evidence type="ECO:0000256" key="2">
    <source>
        <dbReference type="SAM" id="Phobius"/>
    </source>
</evidence>
<gene>
    <name evidence="3" type="ORF">UA08_09335</name>
</gene>
<organism evidence="3 4">
    <name type="scientific">Talaromyces atroroseus</name>
    <dbReference type="NCBI Taxonomy" id="1441469"/>
    <lineage>
        <taxon>Eukaryota</taxon>
        <taxon>Fungi</taxon>
        <taxon>Dikarya</taxon>
        <taxon>Ascomycota</taxon>
        <taxon>Pezizomycotina</taxon>
        <taxon>Eurotiomycetes</taxon>
        <taxon>Eurotiomycetidae</taxon>
        <taxon>Eurotiales</taxon>
        <taxon>Trichocomaceae</taxon>
        <taxon>Talaromyces</taxon>
        <taxon>Talaromyces sect. Trachyspermi</taxon>
    </lineage>
</organism>
<proteinExistence type="predicted"/>
<evidence type="ECO:0000256" key="1">
    <source>
        <dbReference type="SAM" id="MobiDB-lite"/>
    </source>
</evidence>
<dbReference type="PANTHER" id="PTHR37994">
    <property type="entry name" value="ARAE_2_N DOMAIN-CONTAINING PROTEIN-RELATED"/>
    <property type="match status" value="1"/>
</dbReference>
<evidence type="ECO:0000313" key="3">
    <source>
        <dbReference type="EMBL" id="OKL55346.1"/>
    </source>
</evidence>
<name>A0A1Q5Q654_TALAT</name>
<sequence length="215" mass="24069">MAETTEKSLQTYAGLFDEAGHLQSFSDLAIHPFRFVMFGMVFESHLLFVADALEKLLERIIQLCQGRKKAKLWIPGGIRYAAAWAFNRNVAAPIPGQSNVIDPDLDEKESNEAQNELRSSRGSGVKRRGRLATFIIATQKWLFNSDGLYALRMIILTVALAIPAAIPSSAGFYYREKGVWALIKGQTTLLVYIADFTFSMISRTIGQFGRVSYHK</sequence>
<feature type="transmembrane region" description="Helical" evidence="2">
    <location>
        <begin position="149"/>
        <end position="166"/>
    </location>
</feature>
<keyword evidence="2" id="KW-0472">Membrane</keyword>
<dbReference type="AlphaFoldDB" id="A0A1Q5Q654"/>
<dbReference type="GeneID" id="31009091"/>
<accession>A0A1Q5Q654</accession>
<keyword evidence="4" id="KW-1185">Reference proteome</keyword>
<feature type="transmembrane region" description="Helical" evidence="2">
    <location>
        <begin position="178"/>
        <end position="198"/>
    </location>
</feature>